<dbReference type="AlphaFoldDB" id="A0A2I1CH12"/>
<protein>
    <recommendedName>
        <fullName evidence="4">Secreted protein</fullName>
    </recommendedName>
</protein>
<dbReference type="EMBL" id="MSZS01000002">
    <property type="protein sequence ID" value="PKX96880.1"/>
    <property type="molecule type" value="Genomic_DNA"/>
</dbReference>
<proteinExistence type="predicted"/>
<dbReference type="RefSeq" id="XP_024685475.1">
    <property type="nucleotide sequence ID" value="XM_024832496.1"/>
</dbReference>
<evidence type="ECO:0000313" key="3">
    <source>
        <dbReference type="Proteomes" id="UP000234474"/>
    </source>
</evidence>
<dbReference type="GeneID" id="36539834"/>
<gene>
    <name evidence="2" type="ORF">P174DRAFT_94024</name>
</gene>
<accession>A0A2I1CH12</accession>
<dbReference type="Proteomes" id="UP000234474">
    <property type="component" value="Unassembled WGS sequence"/>
</dbReference>
<dbReference type="VEuPathDB" id="FungiDB:P174DRAFT_94024"/>
<organism evidence="2 3">
    <name type="scientific">Aspergillus novofumigatus (strain IBT 16806)</name>
    <dbReference type="NCBI Taxonomy" id="1392255"/>
    <lineage>
        <taxon>Eukaryota</taxon>
        <taxon>Fungi</taxon>
        <taxon>Dikarya</taxon>
        <taxon>Ascomycota</taxon>
        <taxon>Pezizomycotina</taxon>
        <taxon>Eurotiomycetes</taxon>
        <taxon>Eurotiomycetidae</taxon>
        <taxon>Eurotiales</taxon>
        <taxon>Aspergillaceae</taxon>
        <taxon>Aspergillus</taxon>
        <taxon>Aspergillus subgen. Fumigati</taxon>
    </lineage>
</organism>
<evidence type="ECO:0000256" key="1">
    <source>
        <dbReference type="SAM" id="SignalP"/>
    </source>
</evidence>
<evidence type="ECO:0008006" key="4">
    <source>
        <dbReference type="Google" id="ProtNLM"/>
    </source>
</evidence>
<keyword evidence="3" id="KW-1185">Reference proteome</keyword>
<dbReference type="STRING" id="1392255.A0A2I1CH12"/>
<name>A0A2I1CH12_ASPN1</name>
<evidence type="ECO:0000313" key="2">
    <source>
        <dbReference type="EMBL" id="PKX96880.1"/>
    </source>
</evidence>
<comment type="caution">
    <text evidence="2">The sequence shown here is derived from an EMBL/GenBank/DDBJ whole genome shotgun (WGS) entry which is preliminary data.</text>
</comment>
<sequence>MLFLLLITMLLNPFRPCEGSPIFQEEYRASYVPNVIKQDMATRLWRRILHTWQRPAQTSYTSSTPDSTLRLQST</sequence>
<keyword evidence="1" id="KW-0732">Signal</keyword>
<feature type="chain" id="PRO_5014147413" description="Secreted protein" evidence="1">
    <location>
        <begin position="20"/>
        <end position="74"/>
    </location>
</feature>
<feature type="signal peptide" evidence="1">
    <location>
        <begin position="1"/>
        <end position="19"/>
    </location>
</feature>
<reference evidence="3" key="1">
    <citation type="journal article" date="2018" name="Proc. Natl. Acad. Sci. U.S.A.">
        <title>Linking secondary metabolites to gene clusters through genome sequencing of six diverse Aspergillus species.</title>
        <authorList>
            <person name="Kaerboelling I."/>
            <person name="Vesth T.C."/>
            <person name="Frisvad J.C."/>
            <person name="Nybo J.L."/>
            <person name="Theobald S."/>
            <person name="Kuo A."/>
            <person name="Bowyer P."/>
            <person name="Matsuda Y."/>
            <person name="Mondo S."/>
            <person name="Lyhne E.K."/>
            <person name="Kogle M.E."/>
            <person name="Clum A."/>
            <person name="Lipzen A."/>
            <person name="Salamov A."/>
            <person name="Ngan C.Y."/>
            <person name="Daum C."/>
            <person name="Chiniquy J."/>
            <person name="Barry K."/>
            <person name="LaButti K."/>
            <person name="Haridas S."/>
            <person name="Simmons B.A."/>
            <person name="Magnuson J.K."/>
            <person name="Mortensen U.H."/>
            <person name="Larsen T.O."/>
            <person name="Grigoriev I.V."/>
            <person name="Baker S.E."/>
            <person name="Andersen M.R."/>
        </authorList>
    </citation>
    <scope>NUCLEOTIDE SEQUENCE [LARGE SCALE GENOMIC DNA]</scope>
    <source>
        <strain evidence="3">IBT 16806</strain>
    </source>
</reference>